<reference evidence="1 2" key="1">
    <citation type="submission" date="2019-04" db="EMBL/GenBank/DDBJ databases">
        <title>Genome sequence of strain shin9-1.</title>
        <authorList>
            <person name="Gao J."/>
            <person name="Sun J."/>
        </authorList>
    </citation>
    <scope>NUCLEOTIDE SEQUENCE [LARGE SCALE GENOMIC DNA]</scope>
    <source>
        <strain evidence="2">shin9-1</strain>
    </source>
</reference>
<keyword evidence="2" id="KW-1185">Reference proteome</keyword>
<name>A0A4S8NZB2_9HYPH</name>
<accession>A0A4S8NZB2</accession>
<dbReference type="Proteomes" id="UP000308828">
    <property type="component" value="Unassembled WGS sequence"/>
</dbReference>
<evidence type="ECO:0000313" key="1">
    <source>
        <dbReference type="EMBL" id="THV23077.1"/>
    </source>
</evidence>
<sequence length="70" mass="7429">MYSTVMSVIRLTLITDTSTGQGAARREGKLATARRFMAEGREASDETMAPLQITVLMVNGSDSEAACCVG</sequence>
<gene>
    <name evidence="1" type="ORF">FAA97_10710</name>
</gene>
<dbReference type="EMBL" id="STGV01000003">
    <property type="protein sequence ID" value="THV23077.1"/>
    <property type="molecule type" value="Genomic_DNA"/>
</dbReference>
<protein>
    <submittedName>
        <fullName evidence="1">Uncharacterized protein</fullName>
    </submittedName>
</protein>
<organism evidence="1 2">
    <name type="scientific">Peteryoungia ipomoeae</name>
    <dbReference type="NCBI Taxonomy" id="1210932"/>
    <lineage>
        <taxon>Bacteria</taxon>
        <taxon>Pseudomonadati</taxon>
        <taxon>Pseudomonadota</taxon>
        <taxon>Alphaproteobacteria</taxon>
        <taxon>Hyphomicrobiales</taxon>
        <taxon>Rhizobiaceae</taxon>
        <taxon>Peteryoungia</taxon>
    </lineage>
</organism>
<comment type="caution">
    <text evidence="1">The sequence shown here is derived from an EMBL/GenBank/DDBJ whole genome shotgun (WGS) entry which is preliminary data.</text>
</comment>
<proteinExistence type="predicted"/>
<evidence type="ECO:0000313" key="2">
    <source>
        <dbReference type="Proteomes" id="UP000308828"/>
    </source>
</evidence>
<dbReference type="AlphaFoldDB" id="A0A4S8NZB2"/>